<dbReference type="PANTHER" id="PTHR11078:SF3">
    <property type="entry name" value="ANTITERMINATION NUSB DOMAIN-CONTAINING PROTEIN"/>
    <property type="match status" value="1"/>
</dbReference>
<dbReference type="AlphaFoldDB" id="A0A1W1UNX9"/>
<evidence type="ECO:0000256" key="3">
    <source>
        <dbReference type="ARBA" id="ARBA00022884"/>
    </source>
</evidence>
<dbReference type="GO" id="GO:0006353">
    <property type="term" value="P:DNA-templated transcription termination"/>
    <property type="evidence" value="ECO:0007669"/>
    <property type="project" value="UniProtKB-UniRule"/>
</dbReference>
<dbReference type="InterPro" id="IPR035926">
    <property type="entry name" value="NusB-like_sf"/>
</dbReference>
<dbReference type="Proteomes" id="UP000192368">
    <property type="component" value="Unassembled WGS sequence"/>
</dbReference>
<keyword evidence="5 6" id="KW-0804">Transcription</keyword>
<keyword evidence="3 6" id="KW-0694">RNA-binding</keyword>
<dbReference type="InterPro" id="IPR006027">
    <property type="entry name" value="NusB_RsmB_TIM44"/>
</dbReference>
<evidence type="ECO:0000256" key="2">
    <source>
        <dbReference type="ARBA" id="ARBA00022814"/>
    </source>
</evidence>
<dbReference type="Pfam" id="PF01029">
    <property type="entry name" value="NusB"/>
    <property type="match status" value="1"/>
</dbReference>
<evidence type="ECO:0000313" key="8">
    <source>
        <dbReference type="EMBL" id="SMB82414.1"/>
    </source>
</evidence>
<protein>
    <recommendedName>
        <fullName evidence="6">Transcription antitermination protein NusB</fullName>
    </recommendedName>
    <alternativeName>
        <fullName evidence="6">Antitermination factor NusB</fullName>
    </alternativeName>
</protein>
<organism evidence="8 9">
    <name type="scientific">Peptoniphilus asaccharolyticus DSM 20463</name>
    <dbReference type="NCBI Taxonomy" id="573058"/>
    <lineage>
        <taxon>Bacteria</taxon>
        <taxon>Bacillati</taxon>
        <taxon>Bacillota</taxon>
        <taxon>Tissierellia</taxon>
        <taxon>Tissierellales</taxon>
        <taxon>Peptoniphilaceae</taxon>
        <taxon>Peptoniphilus</taxon>
    </lineage>
</organism>
<dbReference type="PANTHER" id="PTHR11078">
    <property type="entry name" value="N UTILIZATION SUBSTANCE PROTEIN B-RELATED"/>
    <property type="match status" value="1"/>
</dbReference>
<name>A0A1W1UNX9_PEPAS</name>
<dbReference type="GO" id="GO:0031564">
    <property type="term" value="P:transcription antitermination"/>
    <property type="evidence" value="ECO:0007669"/>
    <property type="project" value="UniProtKB-KW"/>
</dbReference>
<keyword evidence="4 6" id="KW-0805">Transcription regulation</keyword>
<accession>A0A1W1UNX9</accession>
<dbReference type="STRING" id="573058.SAMN00017477_0460"/>
<proteinExistence type="inferred from homology"/>
<evidence type="ECO:0000259" key="7">
    <source>
        <dbReference type="Pfam" id="PF01029"/>
    </source>
</evidence>
<dbReference type="NCBIfam" id="TIGR01951">
    <property type="entry name" value="nusB"/>
    <property type="match status" value="1"/>
</dbReference>
<keyword evidence="2 6" id="KW-0889">Transcription antitermination</keyword>
<gene>
    <name evidence="6" type="primary">nusB</name>
    <name evidence="8" type="ORF">SAMN00017477_0460</name>
</gene>
<keyword evidence="9" id="KW-1185">Reference proteome</keyword>
<dbReference type="Gene3D" id="1.10.940.10">
    <property type="entry name" value="NusB-like"/>
    <property type="match status" value="1"/>
</dbReference>
<evidence type="ECO:0000256" key="1">
    <source>
        <dbReference type="ARBA" id="ARBA00005952"/>
    </source>
</evidence>
<dbReference type="HAMAP" id="MF_00073">
    <property type="entry name" value="NusB"/>
    <property type="match status" value="1"/>
</dbReference>
<dbReference type="OrthoDB" id="9811381at2"/>
<evidence type="ECO:0000256" key="5">
    <source>
        <dbReference type="ARBA" id="ARBA00023163"/>
    </source>
</evidence>
<reference evidence="9" key="1">
    <citation type="submission" date="2017-04" db="EMBL/GenBank/DDBJ databases">
        <authorList>
            <person name="Varghese N."/>
            <person name="Submissions S."/>
        </authorList>
    </citation>
    <scope>NUCLEOTIDE SEQUENCE [LARGE SCALE GENOMIC DNA]</scope>
    <source>
        <strain evidence="9">DSM 20463</strain>
    </source>
</reference>
<dbReference type="RefSeq" id="WP_084230140.1">
    <property type="nucleotide sequence ID" value="NZ_FWWR01000009.1"/>
</dbReference>
<dbReference type="GO" id="GO:0005829">
    <property type="term" value="C:cytosol"/>
    <property type="evidence" value="ECO:0007669"/>
    <property type="project" value="TreeGrafter"/>
</dbReference>
<dbReference type="EMBL" id="FWWR01000009">
    <property type="protein sequence ID" value="SMB82414.1"/>
    <property type="molecule type" value="Genomic_DNA"/>
</dbReference>
<dbReference type="InterPro" id="IPR011605">
    <property type="entry name" value="NusB_fam"/>
</dbReference>
<evidence type="ECO:0000313" key="9">
    <source>
        <dbReference type="Proteomes" id="UP000192368"/>
    </source>
</evidence>
<comment type="function">
    <text evidence="6">Involved in transcription antitermination. Required for transcription of ribosomal RNA (rRNA) genes. Binds specifically to the boxA antiterminator sequence of the ribosomal RNA (rrn) operons.</text>
</comment>
<dbReference type="SUPFAM" id="SSF48013">
    <property type="entry name" value="NusB-like"/>
    <property type="match status" value="1"/>
</dbReference>
<evidence type="ECO:0000256" key="6">
    <source>
        <dbReference type="HAMAP-Rule" id="MF_00073"/>
    </source>
</evidence>
<feature type="domain" description="NusB/RsmB/TIM44" evidence="7">
    <location>
        <begin position="5"/>
        <end position="130"/>
    </location>
</feature>
<dbReference type="GO" id="GO:0003723">
    <property type="term" value="F:RNA binding"/>
    <property type="evidence" value="ECO:0007669"/>
    <property type="project" value="UniProtKB-UniRule"/>
</dbReference>
<sequence length="133" mass="15451">MSRKKARIGQMQLLYQMDLVGKFDAEELELFLENFSFSDDEIEYINAAIPQLIDNIEEIDSVIEKNLERWSLKRLARVDRAILRIAVFEMLYRNDIPEEVSINEAIEIAKVYGSSESQKFINGILGSIYRSIN</sequence>
<comment type="similarity">
    <text evidence="1 6">Belongs to the NusB family.</text>
</comment>
<evidence type="ECO:0000256" key="4">
    <source>
        <dbReference type="ARBA" id="ARBA00023015"/>
    </source>
</evidence>